<proteinExistence type="predicted"/>
<feature type="transmembrane region" description="Helical" evidence="5">
    <location>
        <begin position="286"/>
        <end position="306"/>
    </location>
</feature>
<evidence type="ECO:0000256" key="2">
    <source>
        <dbReference type="ARBA" id="ARBA00022692"/>
    </source>
</evidence>
<feature type="transmembrane region" description="Helical" evidence="5">
    <location>
        <begin position="133"/>
        <end position="155"/>
    </location>
</feature>
<dbReference type="CDD" id="cd09325">
    <property type="entry name" value="TDT_C4-dicarb_trans"/>
    <property type="match status" value="1"/>
</dbReference>
<evidence type="ECO:0000256" key="4">
    <source>
        <dbReference type="ARBA" id="ARBA00023136"/>
    </source>
</evidence>
<dbReference type="InterPro" id="IPR052951">
    <property type="entry name" value="Tellurite_res_ion_channel"/>
</dbReference>
<sequence>MTQKLHGFLEKVPTPMAGLALGISGLGWCAENALPANHSLQIASAIIAGILLLFVAAKFIVWPQKLRQDLAHPVVGSVVPTFAMALMIISNSINYVSHLAAELVWVFAVTIHLLFLAAFIYHRMREFKLHHMVPSWFVPPVGIIVADVAFPGGVLQPLASALLYFGLISYAILLPLMLYRVMFTHEIPDAAKPTIAIFAAPASLSLAGYLTVTQDPSPVIVMLLFGIAILMTAMIYLSFVKLMSLSFSPGFAAFTFPMAIGSTALFKTAYWAEHTLNLAPQYVSQIHYLAVFELIIAALVIGYVAWKYFYHLVIENLFVAQTVSSTN</sequence>
<dbReference type="GO" id="GO:0046583">
    <property type="term" value="F:monoatomic cation efflux transmembrane transporter activity"/>
    <property type="evidence" value="ECO:0007669"/>
    <property type="project" value="TreeGrafter"/>
</dbReference>
<dbReference type="Gene3D" id="1.50.10.150">
    <property type="entry name" value="Voltage-dependent anion channel"/>
    <property type="match status" value="1"/>
</dbReference>
<comment type="caution">
    <text evidence="6">The sequence shown here is derived from an EMBL/GenBank/DDBJ whole genome shotgun (WGS) entry which is preliminary data.</text>
</comment>
<dbReference type="InterPro" id="IPR004695">
    <property type="entry name" value="SLAC1/Mae1/Ssu1/TehA"/>
</dbReference>
<feature type="transmembrane region" description="Helical" evidence="5">
    <location>
        <begin position="194"/>
        <end position="212"/>
    </location>
</feature>
<feature type="transmembrane region" description="Helical" evidence="5">
    <location>
        <begin position="161"/>
        <end position="182"/>
    </location>
</feature>
<dbReference type="GO" id="GO:0005886">
    <property type="term" value="C:plasma membrane"/>
    <property type="evidence" value="ECO:0007669"/>
    <property type="project" value="TreeGrafter"/>
</dbReference>
<feature type="transmembrane region" description="Helical" evidence="5">
    <location>
        <begin position="103"/>
        <end position="121"/>
    </location>
</feature>
<dbReference type="PANTHER" id="PTHR37955:SF1">
    <property type="entry name" value="DEP DOMAIN-CONTAINING PROTEIN"/>
    <property type="match status" value="1"/>
</dbReference>
<feature type="transmembrane region" description="Helical" evidence="5">
    <location>
        <begin position="247"/>
        <end position="266"/>
    </location>
</feature>
<reference evidence="6" key="1">
    <citation type="journal article" date="2014" name="Int. J. Syst. Evol. Microbiol.">
        <title>Complete genome sequence of Corynebacterium casei LMG S-19264T (=DSM 44701T), isolated from a smear-ripened cheese.</title>
        <authorList>
            <consortium name="US DOE Joint Genome Institute (JGI-PGF)"/>
            <person name="Walter F."/>
            <person name="Albersmeier A."/>
            <person name="Kalinowski J."/>
            <person name="Ruckert C."/>
        </authorList>
    </citation>
    <scope>NUCLEOTIDE SEQUENCE</scope>
    <source>
        <strain evidence="6">CGMCC 1.15758</strain>
    </source>
</reference>
<evidence type="ECO:0000313" key="7">
    <source>
        <dbReference type="Proteomes" id="UP000636949"/>
    </source>
</evidence>
<evidence type="ECO:0000256" key="3">
    <source>
        <dbReference type="ARBA" id="ARBA00022989"/>
    </source>
</evidence>
<protein>
    <submittedName>
        <fullName evidence="6">C4-dicarboxylate ABC transporter</fullName>
    </submittedName>
</protein>
<dbReference type="PANTHER" id="PTHR37955">
    <property type="entry name" value="TELLURITE RESISTANCE PROTEIN TEHA"/>
    <property type="match status" value="1"/>
</dbReference>
<feature type="transmembrane region" description="Helical" evidence="5">
    <location>
        <begin position="218"/>
        <end position="240"/>
    </location>
</feature>
<dbReference type="AlphaFoldDB" id="A0A8J2Z4G4"/>
<keyword evidence="3 5" id="KW-1133">Transmembrane helix</keyword>
<evidence type="ECO:0000256" key="1">
    <source>
        <dbReference type="ARBA" id="ARBA00004141"/>
    </source>
</evidence>
<evidence type="ECO:0000256" key="5">
    <source>
        <dbReference type="SAM" id="Phobius"/>
    </source>
</evidence>
<dbReference type="OrthoDB" id="309023at2"/>
<organism evidence="6 7">
    <name type="scientific">Cysteiniphilum litorale</name>
    <dbReference type="NCBI Taxonomy" id="2056700"/>
    <lineage>
        <taxon>Bacteria</taxon>
        <taxon>Pseudomonadati</taxon>
        <taxon>Pseudomonadota</taxon>
        <taxon>Gammaproteobacteria</taxon>
        <taxon>Thiotrichales</taxon>
        <taxon>Fastidiosibacteraceae</taxon>
        <taxon>Cysteiniphilum</taxon>
    </lineage>
</organism>
<reference evidence="6" key="2">
    <citation type="submission" date="2020-09" db="EMBL/GenBank/DDBJ databases">
        <authorList>
            <person name="Sun Q."/>
            <person name="Zhou Y."/>
        </authorList>
    </citation>
    <scope>NUCLEOTIDE SEQUENCE</scope>
    <source>
        <strain evidence="6">CGMCC 1.15758</strain>
    </source>
</reference>
<feature type="transmembrane region" description="Helical" evidence="5">
    <location>
        <begin position="74"/>
        <end position="97"/>
    </location>
</feature>
<comment type="subcellular location">
    <subcellularLocation>
        <location evidence="1">Membrane</location>
        <topology evidence="1">Multi-pass membrane protein</topology>
    </subcellularLocation>
</comment>
<dbReference type="Proteomes" id="UP000636949">
    <property type="component" value="Unassembled WGS sequence"/>
</dbReference>
<dbReference type="Pfam" id="PF03595">
    <property type="entry name" value="SLAC1"/>
    <property type="match status" value="1"/>
</dbReference>
<dbReference type="EMBL" id="BMJS01000010">
    <property type="protein sequence ID" value="GGF96240.1"/>
    <property type="molecule type" value="Genomic_DNA"/>
</dbReference>
<keyword evidence="7" id="KW-1185">Reference proteome</keyword>
<evidence type="ECO:0000313" key="6">
    <source>
        <dbReference type="EMBL" id="GGF96240.1"/>
    </source>
</evidence>
<name>A0A8J2Z4G4_9GAMM</name>
<gene>
    <name evidence="6" type="ORF">GCM10010995_11860</name>
</gene>
<accession>A0A8J2Z4G4</accession>
<dbReference type="RefSeq" id="WP_117002274.1">
    <property type="nucleotide sequence ID" value="NZ_BMJS01000010.1"/>
</dbReference>
<keyword evidence="4 5" id="KW-0472">Membrane</keyword>
<feature type="transmembrane region" description="Helical" evidence="5">
    <location>
        <begin position="42"/>
        <end position="62"/>
    </location>
</feature>
<keyword evidence="2 5" id="KW-0812">Transmembrane</keyword>
<dbReference type="InterPro" id="IPR038665">
    <property type="entry name" value="Voltage-dep_anion_channel_sf"/>
</dbReference>